<evidence type="ECO:0008006" key="3">
    <source>
        <dbReference type="Google" id="ProtNLM"/>
    </source>
</evidence>
<evidence type="ECO:0000313" key="2">
    <source>
        <dbReference type="Proteomes" id="UP000266118"/>
    </source>
</evidence>
<dbReference type="Pfam" id="PF03013">
    <property type="entry name" value="Pyr_excise"/>
    <property type="match status" value="1"/>
</dbReference>
<dbReference type="AlphaFoldDB" id="A0A386HLB5"/>
<accession>A0A386HLB5</accession>
<dbReference type="OrthoDB" id="9782576at2"/>
<evidence type="ECO:0000313" key="1">
    <source>
        <dbReference type="EMBL" id="AYD46310.1"/>
    </source>
</evidence>
<name>A0A386HLB5_9BACT</name>
<proteinExistence type="predicted"/>
<dbReference type="Proteomes" id="UP000266118">
    <property type="component" value="Chromosome"/>
</dbReference>
<dbReference type="KEGG" id="ark:D6B99_00940"/>
<organism evidence="1 2">
    <name type="scientific">Arachidicoccus soli</name>
    <dbReference type="NCBI Taxonomy" id="2341117"/>
    <lineage>
        <taxon>Bacteria</taxon>
        <taxon>Pseudomonadati</taxon>
        <taxon>Bacteroidota</taxon>
        <taxon>Chitinophagia</taxon>
        <taxon>Chitinophagales</taxon>
        <taxon>Chitinophagaceae</taxon>
        <taxon>Arachidicoccus</taxon>
    </lineage>
</organism>
<gene>
    <name evidence="1" type="ORF">D6B99_00940</name>
</gene>
<dbReference type="InterPro" id="IPR004260">
    <property type="entry name" value="Pyr-dimer_DNA_glycosylase"/>
</dbReference>
<protein>
    <recommendedName>
        <fullName evidence="3">DNA lyase</fullName>
    </recommendedName>
</protein>
<dbReference type="EMBL" id="CP032489">
    <property type="protein sequence ID" value="AYD46310.1"/>
    <property type="molecule type" value="Genomic_DNA"/>
</dbReference>
<keyword evidence="2" id="KW-1185">Reference proteome</keyword>
<reference evidence="1 2" key="1">
    <citation type="submission" date="2018-09" db="EMBL/GenBank/DDBJ databases">
        <title>Arachidicoccus sp. nov., a bacterium isolated from soil.</title>
        <authorList>
            <person name="Weon H.-Y."/>
            <person name="Kwon S.-W."/>
            <person name="Lee S.A."/>
        </authorList>
    </citation>
    <scope>NUCLEOTIDE SEQUENCE [LARGE SCALE GENOMIC DNA]</scope>
    <source>
        <strain evidence="1 2">KIS59-12</strain>
    </source>
</reference>
<sequence length="142" mass="16911">MRIWSLHPKYLDAKGLVALWREAVLAKHVLLGKTKGYTQHPQLLRFKAAVDPIECINHYLSEIYKEAKYRGYNFSKEKIDWSFKEQKLKVTNGQMSFEWQHLLKKLAIRDAGKYEKIKQTKRLEPHPIFEIIEGEIEDWEIL</sequence>
<dbReference type="RefSeq" id="WP_119984204.1">
    <property type="nucleotide sequence ID" value="NZ_CP032489.1"/>
</dbReference>